<evidence type="ECO:0000256" key="13">
    <source>
        <dbReference type="PROSITE-ProRule" id="PRU00124"/>
    </source>
</evidence>
<evidence type="ECO:0000256" key="12">
    <source>
        <dbReference type="ARBA" id="ARBA00023180"/>
    </source>
</evidence>
<dbReference type="PRINTS" id="PR00261">
    <property type="entry name" value="LDLRECEPTOR"/>
</dbReference>
<dbReference type="SMART" id="SM00179">
    <property type="entry name" value="EGF_CA"/>
    <property type="match status" value="1"/>
</dbReference>
<comment type="subcellular location">
    <subcellularLocation>
        <location evidence="1">Endomembrane system</location>
    </subcellularLocation>
    <subcellularLocation>
        <location evidence="2">Membrane</location>
        <topology evidence="2">Single-pass type I membrane protein</topology>
    </subcellularLocation>
</comment>
<dbReference type="PROSITE" id="PS50068">
    <property type="entry name" value="LDLRA_2"/>
    <property type="match status" value="7"/>
</dbReference>
<organism evidence="19 20">
    <name type="scientific">Parastrongyloides trichosuri</name>
    <name type="common">Possum-specific nematode worm</name>
    <dbReference type="NCBI Taxonomy" id="131310"/>
    <lineage>
        <taxon>Eukaryota</taxon>
        <taxon>Metazoa</taxon>
        <taxon>Ecdysozoa</taxon>
        <taxon>Nematoda</taxon>
        <taxon>Chromadorea</taxon>
        <taxon>Rhabditida</taxon>
        <taxon>Tylenchina</taxon>
        <taxon>Panagrolaimomorpha</taxon>
        <taxon>Strongyloidoidea</taxon>
        <taxon>Strongyloididae</taxon>
        <taxon>Parastrongyloides</taxon>
    </lineage>
</organism>
<evidence type="ECO:0000256" key="3">
    <source>
        <dbReference type="ARBA" id="ARBA00022536"/>
    </source>
</evidence>
<dbReference type="STRING" id="131310.A0A0N4ZC09"/>
<dbReference type="InterPro" id="IPR018097">
    <property type="entry name" value="EGF_Ca-bd_CS"/>
</dbReference>
<keyword evidence="7" id="KW-0677">Repeat</keyword>
<keyword evidence="9 15" id="KW-0472">Membrane</keyword>
<feature type="disulfide bond" evidence="13">
    <location>
        <begin position="58"/>
        <end position="73"/>
    </location>
</feature>
<proteinExistence type="predicted"/>
<feature type="domain" description="EGF-like calcium-binding" evidence="17">
    <location>
        <begin position="438"/>
        <end position="483"/>
    </location>
</feature>
<dbReference type="Gene3D" id="2.120.10.30">
    <property type="entry name" value="TolB, C-terminal domain"/>
    <property type="match status" value="1"/>
</dbReference>
<evidence type="ECO:0000256" key="8">
    <source>
        <dbReference type="ARBA" id="ARBA00022989"/>
    </source>
</evidence>
<evidence type="ECO:0000313" key="19">
    <source>
        <dbReference type="Proteomes" id="UP000038045"/>
    </source>
</evidence>
<dbReference type="PANTHER" id="PTHR22722:SF14">
    <property type="entry name" value="MEGALIN, ISOFORM A"/>
    <property type="match status" value="1"/>
</dbReference>
<dbReference type="InterPro" id="IPR000742">
    <property type="entry name" value="EGF"/>
</dbReference>
<dbReference type="FunFam" id="2.10.25.10:FF:000009">
    <property type="entry name" value="Low-density lipoprotein receptor isoform 1"/>
    <property type="match status" value="1"/>
</dbReference>
<keyword evidence="11" id="KW-0675">Receptor</keyword>
<feature type="chain" id="PRO_5005891464" evidence="16">
    <location>
        <begin position="23"/>
        <end position="928"/>
    </location>
</feature>
<evidence type="ECO:0000259" key="17">
    <source>
        <dbReference type="SMART" id="SM00179"/>
    </source>
</evidence>
<dbReference type="GO" id="GO:0012505">
    <property type="term" value="C:endomembrane system"/>
    <property type="evidence" value="ECO:0007669"/>
    <property type="project" value="UniProtKB-SubCell"/>
</dbReference>
<dbReference type="PROSITE" id="PS01187">
    <property type="entry name" value="EGF_CA"/>
    <property type="match status" value="1"/>
</dbReference>
<keyword evidence="8 15" id="KW-1133">Transmembrane helix</keyword>
<feature type="domain" description="EGF-like" evidence="18">
    <location>
        <begin position="441"/>
        <end position="483"/>
    </location>
</feature>
<evidence type="ECO:0000256" key="9">
    <source>
        <dbReference type="ARBA" id="ARBA00023136"/>
    </source>
</evidence>
<feature type="domain" description="EGF-like" evidence="18">
    <location>
        <begin position="402"/>
        <end position="437"/>
    </location>
</feature>
<feature type="disulfide bond" evidence="13">
    <location>
        <begin position="335"/>
        <end position="350"/>
    </location>
</feature>
<dbReference type="SMART" id="SM00181">
    <property type="entry name" value="EGF"/>
    <property type="match status" value="3"/>
</dbReference>
<reference evidence="20" key="1">
    <citation type="submission" date="2017-02" db="UniProtKB">
        <authorList>
            <consortium name="WormBaseParasite"/>
        </authorList>
    </citation>
    <scope>IDENTIFICATION</scope>
</reference>
<keyword evidence="4" id="KW-0254">Endocytosis</keyword>
<dbReference type="Pfam" id="PF07645">
    <property type="entry name" value="EGF_CA"/>
    <property type="match status" value="1"/>
</dbReference>
<evidence type="ECO:0000256" key="14">
    <source>
        <dbReference type="PROSITE-ProRule" id="PRU00461"/>
    </source>
</evidence>
<sequence length="928" mass="103441">MTNPLTHLTVLILNFLTIYTAQIPPSQGLQAPMVPISCESDSFHCVSDELCIPRSWQCDGDKDCVDGTDEENCFNHTKTESICDHNTEFHCSKSTASRYGDSPMAILTKLSHSPRALECIPKNYACDGHIDCENGEDEENCAELTCSSGSFKCPQTPTDKATCVPNAWRCDGSQDCIDGSDEKNCLTTSNCLESQFKCETGSQCIYKKWVCDGENDCNDGSDEKNCTITCDTSTHFQCKDGSRCLPHHLKCDGDADCTDHSDEHDCSIFKPSHSKDCGVDEFKCGGNTRCISLTWRCDGDVDCADGSDEKGCDEKICSVNQKKCDNVCKEKELWCNGVVDCNDGEDEAHCNYPHANVTTCDRTTQYKCSNDSKTCINYEDLCRTDSATFNCLVSVCNKEIHSCEKGSPNCKCRDTKYGGSICYCNKGYELDNNNRCIDINECKIDGICDQICLNSPGTYKCDCYHGFQLVPVDNMTTIPHKCRASGSDPLILVTNRASIRQYDMTKHVVSPLISSLKSAVAMDYWHKNGIVTWSDLVNEHIMSCQMDDKTPIYNISKCTGGNGTILVKNVTNADGLAVDWVHGLLFWTDSIRKHISVVDIKTGKHKILFNTSLDEPRAIAVDPASGVIFWTDWGKHAKIERAGMDGNHRTVIASGEHIKWPNGLTLDVLDKKIYFADAKVKSISTCDYWGNNMRTVIHSHDKLKHPFSLAVFEEKLYWSDWDRDGIVSANKFNGDDVTEVLRHVSSPMTVRIFHEAVQPDHPDKCQSHRCPDLCLPRAHYRTNIEEQKVIFSELPYSCVCNEGSILVNEICVLDYAVSELVHSTGRSSTSAAAGLIFVFLGAALLVMYVMHNRRKRTSNQFMRFSNPVYRTTIEDGSHDMDEITDRAIVSITRNAPSSTNSLIDNSNTQTHVNPALHFTNPTFGEVRD</sequence>
<dbReference type="Gene3D" id="2.10.25.10">
    <property type="entry name" value="Laminin"/>
    <property type="match status" value="1"/>
</dbReference>
<dbReference type="Gene3D" id="4.10.400.10">
    <property type="entry name" value="Low-density Lipoprotein Receptor"/>
    <property type="match status" value="6"/>
</dbReference>
<evidence type="ECO:0000256" key="5">
    <source>
        <dbReference type="ARBA" id="ARBA00022692"/>
    </source>
</evidence>
<evidence type="ECO:0000256" key="7">
    <source>
        <dbReference type="ARBA" id="ARBA00022737"/>
    </source>
</evidence>
<dbReference type="FunFam" id="2.120.10.30:FF:000241">
    <property type="entry name" value="Low-density lipoprotein receptor-related protein 6"/>
    <property type="match status" value="1"/>
</dbReference>
<dbReference type="InterPro" id="IPR011042">
    <property type="entry name" value="6-blade_b-propeller_TolB-like"/>
</dbReference>
<accession>A0A0N4ZC09</accession>
<dbReference type="SUPFAM" id="SSF57196">
    <property type="entry name" value="EGF/Laminin"/>
    <property type="match status" value="1"/>
</dbReference>
<dbReference type="PROSITE" id="PS01209">
    <property type="entry name" value="LDLRA_1"/>
    <property type="match status" value="4"/>
</dbReference>
<feature type="repeat" description="LDL-receptor class B" evidence="14">
    <location>
        <begin position="626"/>
        <end position="670"/>
    </location>
</feature>
<keyword evidence="10 13" id="KW-1015">Disulfide bond</keyword>
<dbReference type="InterPro" id="IPR036055">
    <property type="entry name" value="LDL_receptor-like_sf"/>
</dbReference>
<evidence type="ECO:0000313" key="20">
    <source>
        <dbReference type="WBParaSite" id="PTRK_0000506400.1"/>
    </source>
</evidence>
<keyword evidence="3" id="KW-0245">EGF-like domain</keyword>
<feature type="disulfide bond" evidence="13">
    <location>
        <begin position="126"/>
        <end position="141"/>
    </location>
</feature>
<keyword evidence="12" id="KW-0325">Glycoprotein</keyword>
<dbReference type="GO" id="GO:0006898">
    <property type="term" value="P:receptor-mediated endocytosis"/>
    <property type="evidence" value="ECO:0007669"/>
    <property type="project" value="TreeGrafter"/>
</dbReference>
<dbReference type="SUPFAM" id="SSF57424">
    <property type="entry name" value="LDL receptor-like module"/>
    <property type="match status" value="7"/>
</dbReference>
<dbReference type="SMART" id="SM00192">
    <property type="entry name" value="LDLa"/>
    <property type="match status" value="7"/>
</dbReference>
<dbReference type="InterPro" id="IPR000033">
    <property type="entry name" value="LDLR_classB_rpt"/>
</dbReference>
<evidence type="ECO:0000256" key="6">
    <source>
        <dbReference type="ARBA" id="ARBA00022729"/>
    </source>
</evidence>
<evidence type="ECO:0000256" key="1">
    <source>
        <dbReference type="ARBA" id="ARBA00004308"/>
    </source>
</evidence>
<dbReference type="GO" id="GO:0005509">
    <property type="term" value="F:calcium ion binding"/>
    <property type="evidence" value="ECO:0007669"/>
    <property type="project" value="InterPro"/>
</dbReference>
<dbReference type="PANTHER" id="PTHR22722">
    <property type="entry name" value="LOW-DENSITY LIPOPROTEIN RECEPTOR-RELATED PROTEIN 2-RELATED"/>
    <property type="match status" value="1"/>
</dbReference>
<dbReference type="CDD" id="cd00112">
    <property type="entry name" value="LDLa"/>
    <property type="match status" value="7"/>
</dbReference>
<evidence type="ECO:0000256" key="2">
    <source>
        <dbReference type="ARBA" id="ARBA00004479"/>
    </source>
</evidence>
<dbReference type="FunFam" id="4.10.400.10:FF:000045">
    <property type="entry name" value="Low-density lipoprotein receptor-related protein 2"/>
    <property type="match status" value="1"/>
</dbReference>
<dbReference type="PROSITE" id="PS51120">
    <property type="entry name" value="LDLRB"/>
    <property type="match status" value="2"/>
</dbReference>
<dbReference type="CDD" id="cd00054">
    <property type="entry name" value="EGF_CA"/>
    <property type="match status" value="1"/>
</dbReference>
<dbReference type="GO" id="GO:0016324">
    <property type="term" value="C:apical plasma membrane"/>
    <property type="evidence" value="ECO:0007669"/>
    <property type="project" value="TreeGrafter"/>
</dbReference>
<feature type="transmembrane region" description="Helical" evidence="15">
    <location>
        <begin position="831"/>
        <end position="850"/>
    </location>
</feature>
<dbReference type="InterPro" id="IPR023415">
    <property type="entry name" value="LDLR_class-A_CS"/>
</dbReference>
<dbReference type="SUPFAM" id="SSF63825">
    <property type="entry name" value="YWTD domain"/>
    <property type="match status" value="1"/>
</dbReference>
<feature type="repeat" description="LDL-receptor class B" evidence="14">
    <location>
        <begin position="583"/>
        <end position="625"/>
    </location>
</feature>
<dbReference type="Pfam" id="PF00057">
    <property type="entry name" value="Ldl_recept_a"/>
    <property type="match status" value="6"/>
</dbReference>
<keyword evidence="5 15" id="KW-0812">Transmembrane</keyword>
<dbReference type="WBParaSite" id="PTRK_0000506400.1">
    <property type="protein sequence ID" value="PTRK_0000506400.1"/>
    <property type="gene ID" value="PTRK_0000506400"/>
</dbReference>
<dbReference type="GO" id="GO:0043235">
    <property type="term" value="C:receptor complex"/>
    <property type="evidence" value="ECO:0007669"/>
    <property type="project" value="TreeGrafter"/>
</dbReference>
<dbReference type="InterPro" id="IPR051221">
    <property type="entry name" value="LDLR-related"/>
</dbReference>
<dbReference type="InterPro" id="IPR002172">
    <property type="entry name" value="LDrepeatLR_classA_rpt"/>
</dbReference>
<evidence type="ECO:0000256" key="11">
    <source>
        <dbReference type="ARBA" id="ARBA00023170"/>
    </source>
</evidence>
<evidence type="ECO:0000256" key="10">
    <source>
        <dbReference type="ARBA" id="ARBA00023157"/>
    </source>
</evidence>
<evidence type="ECO:0000256" key="16">
    <source>
        <dbReference type="SAM" id="SignalP"/>
    </source>
</evidence>
<protein>
    <submittedName>
        <fullName evidence="20">Very low-density lipoprotein receptor</fullName>
    </submittedName>
</protein>
<name>A0A0N4ZC09_PARTI</name>
<keyword evidence="19" id="KW-1185">Reference proteome</keyword>
<evidence type="ECO:0000259" key="18">
    <source>
        <dbReference type="SMART" id="SM00181"/>
    </source>
</evidence>
<feature type="domain" description="EGF-like" evidence="18">
    <location>
        <begin position="764"/>
        <end position="812"/>
    </location>
</feature>
<evidence type="ECO:0000256" key="15">
    <source>
        <dbReference type="SAM" id="Phobius"/>
    </source>
</evidence>
<feature type="disulfide bond" evidence="13">
    <location>
        <begin position="211"/>
        <end position="226"/>
    </location>
</feature>
<evidence type="ECO:0000256" key="4">
    <source>
        <dbReference type="ARBA" id="ARBA00022583"/>
    </source>
</evidence>
<dbReference type="GO" id="GO:0042562">
    <property type="term" value="F:hormone binding"/>
    <property type="evidence" value="ECO:0007669"/>
    <property type="project" value="TreeGrafter"/>
</dbReference>
<feature type="disulfide bond" evidence="13">
    <location>
        <begin position="170"/>
        <end position="185"/>
    </location>
</feature>
<dbReference type="Proteomes" id="UP000038045">
    <property type="component" value="Unplaced"/>
</dbReference>
<dbReference type="InterPro" id="IPR001881">
    <property type="entry name" value="EGF-like_Ca-bd_dom"/>
</dbReference>
<dbReference type="Pfam" id="PF00058">
    <property type="entry name" value="Ldl_recept_b"/>
    <property type="match status" value="2"/>
</dbReference>
<feature type="signal peptide" evidence="16">
    <location>
        <begin position="1"/>
        <end position="22"/>
    </location>
</feature>
<keyword evidence="6 16" id="KW-0732">Signal</keyword>
<comment type="caution">
    <text evidence="13">Lacks conserved residue(s) required for the propagation of feature annotation.</text>
</comment>
<feature type="disulfide bond" evidence="13">
    <location>
        <begin position="251"/>
        <end position="266"/>
    </location>
</feature>
<feature type="disulfide bond" evidence="13">
    <location>
        <begin position="297"/>
        <end position="312"/>
    </location>
</feature>
<dbReference type="SMART" id="SM00135">
    <property type="entry name" value="LY"/>
    <property type="match status" value="5"/>
</dbReference>
<dbReference type="AlphaFoldDB" id="A0A0N4ZC09"/>
<dbReference type="InterPro" id="IPR049883">
    <property type="entry name" value="NOTCH1_EGF-like"/>
</dbReference>